<dbReference type="Proteomes" id="UP000002036">
    <property type="component" value="Chromosome G"/>
</dbReference>
<dbReference type="EMBL" id="CU928171">
    <property type="protein sequence ID" value="CAR25151.1"/>
    <property type="molecule type" value="Genomic_DNA"/>
</dbReference>
<dbReference type="GeneID" id="8293871"/>
<sequence length="434" mass="48612">MSLSLSPGPEAVLPSDSMFAIQVGPELFRVSGFSLNSDAPSYFTAHFSRNPSATLVLDRSPRVFHLILQHLQGYAVSVDDEIQFTTLFCDAVYFRLPRLLTLLSTSDYHYTCVGGVHFKLPKHLVSEPGNSPNFFDVTSGSVFLDVERVFRSNNLSRPPPLSPPFLSRSPEYFAKLIALLQGAALDLEPCTRRSLILECRYYRFLRLEQQLVPCRLSWNPFSRAPEILLDLGDVKPNGISLPDPPAAEAVSPGEPTAKRPRRTALTTVQYRRPFIDAESPPRDLTLQVGFPHEAAIFRADNANGFYVALYARLLDKFCFVFHKFLSQHGIDLQSFIRRTSDSCALVLPAILSSCHVEVNKRTYEDLASLLDTPRAAEQDPEHSTYFPSLGRGRSIHLTRSIWQPALQGSTLVMVASKIEAVSSIKYFNVELEFL</sequence>
<dbReference type="OrthoDB" id="2414723at2759"/>
<dbReference type="PANTHER" id="PTHR31758">
    <property type="entry name" value="BTB/POZ DOMAIN-CONTAINING PROTEIN YLR108C"/>
    <property type="match status" value="1"/>
</dbReference>
<organism evidence="1 2">
    <name type="scientific">Lachancea thermotolerans (strain ATCC 56472 / CBS 6340 / NRRL Y-8284)</name>
    <name type="common">Yeast</name>
    <name type="synonym">Kluyveromyces thermotolerans</name>
    <dbReference type="NCBI Taxonomy" id="559295"/>
    <lineage>
        <taxon>Eukaryota</taxon>
        <taxon>Fungi</taxon>
        <taxon>Dikarya</taxon>
        <taxon>Ascomycota</taxon>
        <taxon>Saccharomycotina</taxon>
        <taxon>Saccharomycetes</taxon>
        <taxon>Saccharomycetales</taxon>
        <taxon>Saccharomycetaceae</taxon>
        <taxon>Lachancea</taxon>
    </lineage>
</organism>
<gene>
    <name evidence="1" type="ordered locus">KLTH0G12782g</name>
</gene>
<dbReference type="KEGG" id="lth:KLTH0G12782g"/>
<dbReference type="RefSeq" id="XP_002555588.1">
    <property type="nucleotide sequence ID" value="XM_002555542.1"/>
</dbReference>
<dbReference type="InParanoid" id="C5DMZ0"/>
<dbReference type="Gene3D" id="3.30.710.10">
    <property type="entry name" value="Potassium Channel Kv1.1, Chain A"/>
    <property type="match status" value="2"/>
</dbReference>
<accession>C5DMZ0</accession>
<dbReference type="InterPro" id="IPR011333">
    <property type="entry name" value="SKP1/BTB/POZ_sf"/>
</dbReference>
<dbReference type="OMA" id="PNFFTRY"/>
<evidence type="ECO:0000313" key="2">
    <source>
        <dbReference type="Proteomes" id="UP000002036"/>
    </source>
</evidence>
<dbReference type="eggNOG" id="ENOG502QRM9">
    <property type="taxonomic scope" value="Eukaryota"/>
</dbReference>
<evidence type="ECO:0000313" key="1">
    <source>
        <dbReference type="EMBL" id="CAR25151.1"/>
    </source>
</evidence>
<reference evidence="1 2" key="1">
    <citation type="journal article" date="2009" name="Genome Res.">
        <title>Comparative genomics of protoploid Saccharomycetaceae.</title>
        <authorList>
            <consortium name="The Genolevures Consortium"/>
            <person name="Souciet J.-L."/>
            <person name="Dujon B."/>
            <person name="Gaillardin C."/>
            <person name="Johnston M."/>
            <person name="Baret P.V."/>
            <person name="Cliften P."/>
            <person name="Sherman D.J."/>
            <person name="Weissenbach J."/>
            <person name="Westhof E."/>
            <person name="Wincker P."/>
            <person name="Jubin C."/>
            <person name="Poulain J."/>
            <person name="Barbe V."/>
            <person name="Segurens B."/>
            <person name="Artiguenave F."/>
            <person name="Anthouard V."/>
            <person name="Vacherie B."/>
            <person name="Val M.-E."/>
            <person name="Fulton R.S."/>
            <person name="Minx P."/>
            <person name="Wilson R."/>
            <person name="Durrens P."/>
            <person name="Jean G."/>
            <person name="Marck C."/>
            <person name="Martin T."/>
            <person name="Nikolski M."/>
            <person name="Rolland T."/>
            <person name="Seret M.-L."/>
            <person name="Casaregola S."/>
            <person name="Despons L."/>
            <person name="Fairhead C."/>
            <person name="Fischer G."/>
            <person name="Lafontaine I."/>
            <person name="Leh V."/>
            <person name="Lemaire M."/>
            <person name="de Montigny J."/>
            <person name="Neuveglise C."/>
            <person name="Thierry A."/>
            <person name="Blanc-Lenfle I."/>
            <person name="Bleykasten C."/>
            <person name="Diffels J."/>
            <person name="Fritsch E."/>
            <person name="Frangeul L."/>
            <person name="Goeffon A."/>
            <person name="Jauniaux N."/>
            <person name="Kachouri-Lafond R."/>
            <person name="Payen C."/>
            <person name="Potier S."/>
            <person name="Pribylova L."/>
            <person name="Ozanne C."/>
            <person name="Richard G.-F."/>
            <person name="Sacerdot C."/>
            <person name="Straub M.-L."/>
            <person name="Talla E."/>
        </authorList>
    </citation>
    <scope>NUCLEOTIDE SEQUENCE [LARGE SCALE GENOMIC DNA]</scope>
    <source>
        <strain evidence="2">ATCC 56472 / CBS 6340 / NRRL Y-8284</strain>
    </source>
</reference>
<protein>
    <submittedName>
        <fullName evidence="1">KLTH0G12782p</fullName>
    </submittedName>
</protein>
<dbReference type="STRING" id="559295.C5DMZ0"/>
<dbReference type="FunCoup" id="C5DMZ0">
    <property type="interactions" value="74"/>
</dbReference>
<dbReference type="PANTHER" id="PTHR31758:SF2">
    <property type="entry name" value="BTB_POZ DOMAIN-CONTAINING PROTEIN YLR108C"/>
    <property type="match status" value="1"/>
</dbReference>
<dbReference type="SUPFAM" id="SSF54695">
    <property type="entry name" value="POZ domain"/>
    <property type="match status" value="1"/>
</dbReference>
<name>C5DMZ0_LACTC</name>
<keyword evidence="2" id="KW-1185">Reference proteome</keyword>
<dbReference type="AlphaFoldDB" id="C5DMZ0"/>
<dbReference type="HOGENOM" id="CLU_017395_2_1_1"/>
<proteinExistence type="predicted"/>